<evidence type="ECO:0000313" key="2">
    <source>
        <dbReference type="Proteomes" id="UP001054945"/>
    </source>
</evidence>
<gene>
    <name evidence="1" type="ORF">CEXT_181771</name>
</gene>
<dbReference type="AlphaFoldDB" id="A0AAV4UUM2"/>
<keyword evidence="2" id="KW-1185">Reference proteome</keyword>
<dbReference type="EMBL" id="BPLR01013488">
    <property type="protein sequence ID" value="GIY61581.1"/>
    <property type="molecule type" value="Genomic_DNA"/>
</dbReference>
<dbReference type="Proteomes" id="UP001054945">
    <property type="component" value="Unassembled WGS sequence"/>
</dbReference>
<evidence type="ECO:0000313" key="1">
    <source>
        <dbReference type="EMBL" id="GIY61581.1"/>
    </source>
</evidence>
<comment type="caution">
    <text evidence="1">The sequence shown here is derived from an EMBL/GenBank/DDBJ whole genome shotgun (WGS) entry which is preliminary data.</text>
</comment>
<proteinExistence type="predicted"/>
<reference evidence="1 2" key="1">
    <citation type="submission" date="2021-06" db="EMBL/GenBank/DDBJ databases">
        <title>Caerostris extrusa draft genome.</title>
        <authorList>
            <person name="Kono N."/>
            <person name="Arakawa K."/>
        </authorList>
    </citation>
    <scope>NUCLEOTIDE SEQUENCE [LARGE SCALE GENOMIC DNA]</scope>
</reference>
<name>A0AAV4UUM2_CAEEX</name>
<sequence>MIGELEGKEEDSSRSSVILGAGTLPVSAAVAQPGLTQFTANAILAAVLLVKSRCIWATEAPTVVNISMAKMLNNIMNDQPLLETGSAMCHSEIEPRNLWSASQSQLEPHPKLRYS</sequence>
<organism evidence="1 2">
    <name type="scientific">Caerostris extrusa</name>
    <name type="common">Bark spider</name>
    <name type="synonym">Caerostris bankana</name>
    <dbReference type="NCBI Taxonomy" id="172846"/>
    <lineage>
        <taxon>Eukaryota</taxon>
        <taxon>Metazoa</taxon>
        <taxon>Ecdysozoa</taxon>
        <taxon>Arthropoda</taxon>
        <taxon>Chelicerata</taxon>
        <taxon>Arachnida</taxon>
        <taxon>Araneae</taxon>
        <taxon>Araneomorphae</taxon>
        <taxon>Entelegynae</taxon>
        <taxon>Araneoidea</taxon>
        <taxon>Araneidae</taxon>
        <taxon>Caerostris</taxon>
    </lineage>
</organism>
<accession>A0AAV4UUM2</accession>
<protein>
    <submittedName>
        <fullName evidence="1">Uncharacterized protein</fullName>
    </submittedName>
</protein>